<proteinExistence type="inferred from homology"/>
<gene>
    <name evidence="9" type="ORF">GRG538_LOCUS18436</name>
</gene>
<feature type="compositionally biased region" description="Polar residues" evidence="7">
    <location>
        <begin position="90"/>
        <end position="132"/>
    </location>
</feature>
<keyword evidence="6" id="KW-0458">Lysosome</keyword>
<dbReference type="GO" id="GO:0051087">
    <property type="term" value="F:protein-folding chaperone binding"/>
    <property type="evidence" value="ECO:0007669"/>
    <property type="project" value="TreeGrafter"/>
</dbReference>
<protein>
    <recommendedName>
        <fullName evidence="8">UDENN FNIP1/2-type domain-containing protein</fullName>
    </recommendedName>
</protein>
<dbReference type="EMBL" id="CAJNYT010002986">
    <property type="protein sequence ID" value="CAF3515371.1"/>
    <property type="molecule type" value="Genomic_DNA"/>
</dbReference>
<feature type="region of interest" description="Disordered" evidence="7">
    <location>
        <begin position="90"/>
        <end position="134"/>
    </location>
</feature>
<comment type="similarity">
    <text evidence="3">Belongs to the FNIP family.</text>
</comment>
<evidence type="ECO:0000256" key="3">
    <source>
        <dbReference type="ARBA" id="ARBA00007541"/>
    </source>
</evidence>
<evidence type="ECO:0000256" key="2">
    <source>
        <dbReference type="ARBA" id="ARBA00004656"/>
    </source>
</evidence>
<dbReference type="InterPro" id="IPR028086">
    <property type="entry name" value="FNIP_C_dom"/>
</dbReference>
<evidence type="ECO:0000256" key="4">
    <source>
        <dbReference type="ARBA" id="ARBA00022490"/>
    </source>
</evidence>
<dbReference type="Pfam" id="PF14636">
    <property type="entry name" value="FNIP_N"/>
    <property type="match status" value="1"/>
</dbReference>
<feature type="domain" description="UDENN FNIP1/2-type" evidence="8">
    <location>
        <begin position="57"/>
        <end position="906"/>
    </location>
</feature>
<dbReference type="PROSITE" id="PS51836">
    <property type="entry name" value="DENN_FNIP12"/>
    <property type="match status" value="1"/>
</dbReference>
<dbReference type="PRINTS" id="PR02073">
    <property type="entry name" value="FOLLICULNIP1"/>
</dbReference>
<evidence type="ECO:0000256" key="6">
    <source>
        <dbReference type="ARBA" id="ARBA00023228"/>
    </source>
</evidence>
<evidence type="ECO:0000256" key="7">
    <source>
        <dbReference type="SAM" id="MobiDB-lite"/>
    </source>
</evidence>
<organism evidence="9 10">
    <name type="scientific">Rotaria socialis</name>
    <dbReference type="NCBI Taxonomy" id="392032"/>
    <lineage>
        <taxon>Eukaryota</taxon>
        <taxon>Metazoa</taxon>
        <taxon>Spiralia</taxon>
        <taxon>Gnathifera</taxon>
        <taxon>Rotifera</taxon>
        <taxon>Eurotatoria</taxon>
        <taxon>Bdelloidea</taxon>
        <taxon>Philodinida</taxon>
        <taxon>Philodinidae</taxon>
        <taxon>Rotaria</taxon>
    </lineage>
</organism>
<dbReference type="PANTHER" id="PTHR21634:SF9">
    <property type="entry name" value="RE13835P"/>
    <property type="match status" value="1"/>
</dbReference>
<dbReference type="Pfam" id="PF14638">
    <property type="entry name" value="FNIP_C"/>
    <property type="match status" value="1"/>
</dbReference>
<dbReference type="InterPro" id="IPR026156">
    <property type="entry name" value="FNIP_fam"/>
</dbReference>
<dbReference type="InterPro" id="IPR037545">
    <property type="entry name" value="DENN_FNIP1/2"/>
</dbReference>
<dbReference type="AlphaFoldDB" id="A0A818I638"/>
<comment type="subcellular location">
    <subcellularLocation>
        <location evidence="1">Cytoplasm</location>
    </subcellularLocation>
    <subcellularLocation>
        <location evidence="2">Lysosome membrane</location>
    </subcellularLocation>
</comment>
<dbReference type="Proteomes" id="UP000663872">
    <property type="component" value="Unassembled WGS sequence"/>
</dbReference>
<dbReference type="InterPro" id="IPR028084">
    <property type="entry name" value="FNIP_N_dom"/>
</dbReference>
<evidence type="ECO:0000259" key="8">
    <source>
        <dbReference type="PROSITE" id="PS51836"/>
    </source>
</evidence>
<feature type="compositionally biased region" description="Low complexity" evidence="7">
    <location>
        <begin position="15"/>
        <end position="41"/>
    </location>
</feature>
<keyword evidence="4" id="KW-0963">Cytoplasm</keyword>
<sequence length="971" mass="109534">MAAFLNRVFGKTLQSSSKKNASSANASSSSSSSTSTSSTSTLPLVPLELPPWIPPDLNRDHIRLLVFSDSDDVGLELIFDSKTLRLISSSDNDNITNKPATAVNTRTSLSQVPGSNRTSKPPMGPSNSSSRSRLAVTRFTHRGKIYELMKATNDIRNYADYIFGTMPLLFKGTGMKIHTSKSPLQLVMSRVFVVQLPERADAIVDTSITSEPDTISINPFNPFSSSPSNRSFSSNVSVASSTISSIDPLGEDLTNQRFGRLYRRWLKCANRSMKKPPKQPGRRSRRCIGVAFIVTFQPNEMSKYQHFEEFFCTHAPLIENHFHKIMAAAEANINERNTIAATMLDKLFSFKDELYVLYTRPRLVHPAWYILTQEHISMSKRRALAQQLCSIIDLFTTPKYGDFLNCALSALLSYQLSWLSTVSPSLGKSKQKVLFKAKADYVNSLQSFLQYSPLWGQLVLVDNNAFFRLTNLFLVLSRDLFSAYGNPLYICRTVLVGSDASLLNRLLYLLSFFIRPSYLTYKIPNTNLSDASDESNRTYKKIRRYIDELIATSIQIQDIEPYSPIHSVNWNDDDDDEQNIEDDIDILSNDNTSANNDSHIKTYSGTEDLYHLPYTSDDTEGQSVDEHYISELLDTLILHIEQMILDERRENTQAPEKLQKKVSVAVQSPTKSIMPSTPNKTLMSLSLFEPCHLGPEPVQSNNDYHLDLALSLISSVTSSYSPDFILQAIETTNIKDIRHAIVSQHTYDVSENGGVFLNGDEIDTSITILINIDDMSVNLYSSVFLNGDEIDTSITILINIDDMSVNLYSSKHNEIAQRQERTTLIQPLIENAHLARQLLPADFALLNMEDSLQEIYFLALAILKYMKANNRSLYSQENVHSFTSTLSTASIASSDTDEQRSMATTNTATQLPTHIMTNSMLSNEFIHSLQIDHNSELVQNILRKFHLQKSDYMFLENILRVLERERKQMIG</sequence>
<dbReference type="GO" id="GO:0042030">
    <property type="term" value="F:ATPase inhibitor activity"/>
    <property type="evidence" value="ECO:0007669"/>
    <property type="project" value="TreeGrafter"/>
</dbReference>
<evidence type="ECO:0000256" key="1">
    <source>
        <dbReference type="ARBA" id="ARBA00004496"/>
    </source>
</evidence>
<comment type="caution">
    <text evidence="9">The sequence shown here is derived from an EMBL/GenBank/DDBJ whole genome shotgun (WGS) entry which is preliminary data.</text>
</comment>
<dbReference type="Pfam" id="PF14637">
    <property type="entry name" value="FNIP_M"/>
    <property type="match status" value="1"/>
</dbReference>
<feature type="region of interest" description="Disordered" evidence="7">
    <location>
        <begin position="14"/>
        <end position="41"/>
    </location>
</feature>
<dbReference type="InterPro" id="IPR028085">
    <property type="entry name" value="FNIP_mid_dom"/>
</dbReference>
<dbReference type="PANTHER" id="PTHR21634">
    <property type="entry name" value="RE13835P"/>
    <property type="match status" value="1"/>
</dbReference>
<evidence type="ECO:0000313" key="9">
    <source>
        <dbReference type="EMBL" id="CAF3515371.1"/>
    </source>
</evidence>
<name>A0A818I638_9BILA</name>
<evidence type="ECO:0000256" key="5">
    <source>
        <dbReference type="ARBA" id="ARBA00023136"/>
    </source>
</evidence>
<evidence type="ECO:0000313" key="10">
    <source>
        <dbReference type="Proteomes" id="UP000663872"/>
    </source>
</evidence>
<accession>A0A818I638</accession>
<reference evidence="9" key="1">
    <citation type="submission" date="2021-02" db="EMBL/GenBank/DDBJ databases">
        <authorList>
            <person name="Nowell W R."/>
        </authorList>
    </citation>
    <scope>NUCLEOTIDE SEQUENCE</scope>
</reference>
<dbReference type="GO" id="GO:0005765">
    <property type="term" value="C:lysosomal membrane"/>
    <property type="evidence" value="ECO:0007669"/>
    <property type="project" value="UniProtKB-SubCell"/>
</dbReference>
<keyword evidence="5" id="KW-0472">Membrane</keyword>